<evidence type="ECO:0000313" key="2">
    <source>
        <dbReference type="EMBL" id="QLG62068.1"/>
    </source>
</evidence>
<sequence length="82" mass="8881">MVLINRRQLMHQRWTAHILMAVLILVGGGVLFWAAISGGSDGLVVLGGIVCFVGLVVLLGMMDEVYRELGWFQHAGNTEGDA</sequence>
<name>A0A7D5LAP2_9EURY</name>
<proteinExistence type="predicted"/>
<evidence type="ECO:0000313" key="3">
    <source>
        <dbReference type="Proteomes" id="UP000509626"/>
    </source>
</evidence>
<dbReference type="AlphaFoldDB" id="A0A7D5LAP2"/>
<protein>
    <submittedName>
        <fullName evidence="2">Uncharacterized protein</fullName>
    </submittedName>
</protein>
<dbReference type="GeneID" id="56037822"/>
<keyword evidence="3" id="KW-1185">Reference proteome</keyword>
<evidence type="ECO:0000256" key="1">
    <source>
        <dbReference type="SAM" id="Phobius"/>
    </source>
</evidence>
<keyword evidence="1" id="KW-0472">Membrane</keyword>
<dbReference type="KEGG" id="halu:HUG12_10145"/>
<keyword evidence="1" id="KW-1133">Transmembrane helix</keyword>
<feature type="transmembrane region" description="Helical" evidence="1">
    <location>
        <begin position="42"/>
        <end position="62"/>
    </location>
</feature>
<keyword evidence="1" id="KW-0812">Transmembrane</keyword>
<gene>
    <name evidence="2" type="ORF">HUG12_10145</name>
</gene>
<feature type="transmembrane region" description="Helical" evidence="1">
    <location>
        <begin position="14"/>
        <end position="36"/>
    </location>
</feature>
<accession>A0A7D5LAP2</accession>
<dbReference type="EMBL" id="CP058579">
    <property type="protein sequence ID" value="QLG62068.1"/>
    <property type="molecule type" value="Genomic_DNA"/>
</dbReference>
<dbReference type="RefSeq" id="WP_179268653.1">
    <property type="nucleotide sequence ID" value="NZ_CP058579.1"/>
</dbReference>
<dbReference type="Proteomes" id="UP000509626">
    <property type="component" value="Chromosome"/>
</dbReference>
<reference evidence="2 3" key="1">
    <citation type="submission" date="2020-06" db="EMBL/GenBank/DDBJ databases">
        <title>NJ-3-1, isolated from saline soil.</title>
        <authorList>
            <person name="Cui H.L."/>
            <person name="Shi X."/>
        </authorList>
    </citation>
    <scope>NUCLEOTIDE SEQUENCE [LARGE SCALE GENOMIC DNA]</scope>
    <source>
        <strain evidence="2 3">NJ-3-1</strain>
    </source>
</reference>
<organism evidence="2 3">
    <name type="scientific">Halorarum salinum</name>
    <dbReference type="NCBI Taxonomy" id="2743089"/>
    <lineage>
        <taxon>Archaea</taxon>
        <taxon>Methanobacteriati</taxon>
        <taxon>Methanobacteriota</taxon>
        <taxon>Stenosarchaea group</taxon>
        <taxon>Halobacteria</taxon>
        <taxon>Halobacteriales</taxon>
        <taxon>Haloferacaceae</taxon>
        <taxon>Halorarum</taxon>
    </lineage>
</organism>